<organism evidence="4 5">
    <name type="scientific">Bifidobacterium pseudocatenulatum</name>
    <dbReference type="NCBI Taxonomy" id="28026"/>
    <lineage>
        <taxon>Bacteria</taxon>
        <taxon>Bacillati</taxon>
        <taxon>Actinomycetota</taxon>
        <taxon>Actinomycetes</taxon>
        <taxon>Bifidobacteriales</taxon>
        <taxon>Bifidobacteriaceae</taxon>
        <taxon>Bifidobacterium</taxon>
    </lineage>
</organism>
<sequence length="461" mass="52294">MVPDNPCESYAMLVRESMQFDIPTPSRRIEIIRELPQPAVFNAVHIITGIRRCGKTFYLFQKIHDLLQNGVSRNDIFYFNFADDRLQPMQDTVLNDIVTEYWRQYPDSRDHGCYLFLDEVQECANWQGFCQRIAEHEAVTLVITGSSSKLSSEEIATNFRGRSHPHAMAPLSFREFCDFRGIETPTAGSTLADAVFSPREVTRFEAAYNDYLTIGGFPAVQRMVEADRIETLQGYVRDVVARDVAERLGRENITLATQIALFLLRNTACELSTNGLVETLRAVGWKIYWDKANTLLELFKQAFLVYQLEEYSTMLKPGSTAVPKMYAVDQGMVYAVSRANQQDIGKRLETAIFCELQRRTSGRRTETITSYTMPTSKQEKVDFLIGDALATEPYGLIQVCANMGNEKTRAREIGSLQAVMQRTNVDSGLILTLNEGETIELPDSTGTIHVLPSWKWSLYEA</sequence>
<gene>
    <name evidence="4" type="ORF">BPS1E_1805</name>
    <name evidence="3" type="ORF">PMN70_09710</name>
</gene>
<evidence type="ECO:0000313" key="5">
    <source>
        <dbReference type="Proteomes" id="UP000216789"/>
    </source>
</evidence>
<evidence type="ECO:0000313" key="4">
    <source>
        <dbReference type="EMBL" id="PAC72702.1"/>
    </source>
</evidence>
<comment type="caution">
    <text evidence="4">The sequence shown here is derived from an EMBL/GenBank/DDBJ whole genome shotgun (WGS) entry which is preliminary data.</text>
</comment>
<dbReference type="Pfam" id="PF13173">
    <property type="entry name" value="AAA_14"/>
    <property type="match status" value="1"/>
</dbReference>
<dbReference type="EMBL" id="JAQKRA010000013">
    <property type="protein sequence ID" value="MDB6492453.1"/>
    <property type="molecule type" value="Genomic_DNA"/>
</dbReference>
<evidence type="ECO:0000259" key="1">
    <source>
        <dbReference type="Pfam" id="PF13173"/>
    </source>
</evidence>
<dbReference type="InterPro" id="IPR041682">
    <property type="entry name" value="AAA_14"/>
</dbReference>
<reference evidence="4 5" key="1">
    <citation type="journal article" date="2017" name="ISME J.">
        <title>Unveiling bifidobacterial biogeography across the mammalian branch of the tree of life.</title>
        <authorList>
            <person name="Milani C."/>
            <person name="Mangifesta M."/>
            <person name="Mancabelli L."/>
            <person name="Lugli G.A."/>
            <person name="James K."/>
            <person name="Duranti S."/>
            <person name="Turroni F."/>
            <person name="Ferrario C."/>
            <person name="Ossiprandi M.C."/>
            <person name="van Sinderen D."/>
            <person name="Ventura M."/>
        </authorList>
    </citation>
    <scope>NUCLEOTIDE SEQUENCE [LARGE SCALE GENOMIC DNA]</scope>
    <source>
        <strain evidence="4 5">1E</strain>
    </source>
</reference>
<dbReference type="Proteomes" id="UP001212008">
    <property type="component" value="Unassembled WGS sequence"/>
</dbReference>
<dbReference type="AlphaFoldDB" id="A0A174BPD5"/>
<dbReference type="GO" id="GO:0005524">
    <property type="term" value="F:ATP binding"/>
    <property type="evidence" value="ECO:0007669"/>
    <property type="project" value="UniProtKB-KW"/>
</dbReference>
<dbReference type="InterPro" id="IPR027417">
    <property type="entry name" value="P-loop_NTPase"/>
</dbReference>
<dbReference type="STRING" id="28026.GCA_000940535_01843"/>
<dbReference type="EMBL" id="MNLB01000017">
    <property type="protein sequence ID" value="PAC72702.1"/>
    <property type="molecule type" value="Genomic_DNA"/>
</dbReference>
<dbReference type="PANTHER" id="PTHR33295">
    <property type="entry name" value="ATPASE"/>
    <property type="match status" value="1"/>
</dbReference>
<dbReference type="SUPFAM" id="SSF52540">
    <property type="entry name" value="P-loop containing nucleoside triphosphate hydrolases"/>
    <property type="match status" value="1"/>
</dbReference>
<dbReference type="RefSeq" id="WP_226556023.1">
    <property type="nucleotide sequence ID" value="NZ_CABOGF010000003.1"/>
</dbReference>
<feature type="domain" description="DUF4143" evidence="2">
    <location>
        <begin position="242"/>
        <end position="387"/>
    </location>
</feature>
<dbReference type="Proteomes" id="UP000216789">
    <property type="component" value="Unassembled WGS sequence"/>
</dbReference>
<dbReference type="Pfam" id="PF13635">
    <property type="entry name" value="DUF4143"/>
    <property type="match status" value="1"/>
</dbReference>
<dbReference type="PANTHER" id="PTHR33295:SF8">
    <property type="entry name" value="AAA+ ATPASE DOMAIN-CONTAINING PROTEIN"/>
    <property type="match status" value="1"/>
</dbReference>
<keyword evidence="3" id="KW-0067">ATP-binding</keyword>
<evidence type="ECO:0000313" key="3">
    <source>
        <dbReference type="EMBL" id="MDB6492453.1"/>
    </source>
</evidence>
<protein>
    <submittedName>
        <fullName evidence="3">ATP-binding protein</fullName>
    </submittedName>
    <submittedName>
        <fullName evidence="4">ATPase AAA</fullName>
    </submittedName>
</protein>
<name>A0A174BPD5_BIFPS</name>
<feature type="domain" description="AAA" evidence="1">
    <location>
        <begin position="43"/>
        <end position="177"/>
    </location>
</feature>
<evidence type="ECO:0000313" key="6">
    <source>
        <dbReference type="Proteomes" id="UP001212008"/>
    </source>
</evidence>
<accession>A0A174BPD5</accession>
<evidence type="ECO:0000259" key="2">
    <source>
        <dbReference type="Pfam" id="PF13635"/>
    </source>
</evidence>
<reference evidence="3 6" key="2">
    <citation type="submission" date="2023-01" db="EMBL/GenBank/DDBJ databases">
        <title>Human gut microbiome strain richness.</title>
        <authorList>
            <person name="Chen-Liaw A."/>
        </authorList>
    </citation>
    <scope>NUCLEOTIDE SEQUENCE [LARGE SCALE GENOMIC DNA]</scope>
    <source>
        <strain evidence="3 6">RTP21311st1_C8_RTP21311_201001</strain>
    </source>
</reference>
<keyword evidence="3" id="KW-0547">Nucleotide-binding</keyword>
<dbReference type="InterPro" id="IPR025420">
    <property type="entry name" value="DUF4143"/>
</dbReference>
<proteinExistence type="predicted"/>